<dbReference type="Proteomes" id="UP000677668">
    <property type="component" value="Chromosome 2"/>
</dbReference>
<protein>
    <submittedName>
        <fullName evidence="3">Uncharacterized protein</fullName>
    </submittedName>
</protein>
<feature type="region of interest" description="Disordered" evidence="2">
    <location>
        <begin position="206"/>
        <end position="228"/>
    </location>
</feature>
<evidence type="ECO:0000313" key="4">
    <source>
        <dbReference type="Proteomes" id="UP000677668"/>
    </source>
</evidence>
<feature type="region of interest" description="Disordered" evidence="2">
    <location>
        <begin position="1"/>
        <end position="52"/>
    </location>
</feature>
<reference evidence="3 4" key="1">
    <citation type="submission" date="2021-03" db="EMBL/GenBank/DDBJ databases">
        <title>Genomic and phenotypic characterization of Chloracidobacterium isolates provides evidence for multiple species.</title>
        <authorList>
            <person name="Saini M.K."/>
            <person name="Costas A.M.G."/>
            <person name="Tank M."/>
            <person name="Bryant D.A."/>
        </authorList>
    </citation>
    <scope>NUCLEOTIDE SEQUENCE [LARGE SCALE GENOMIC DNA]</scope>
    <source>
        <strain evidence="3 4">N</strain>
    </source>
</reference>
<feature type="compositionally biased region" description="Basic and acidic residues" evidence="2">
    <location>
        <begin position="17"/>
        <end position="50"/>
    </location>
</feature>
<organism evidence="3 4">
    <name type="scientific">Chloracidobacterium sp. N</name>
    <dbReference type="NCBI Taxonomy" id="2821540"/>
    <lineage>
        <taxon>Bacteria</taxon>
        <taxon>Pseudomonadati</taxon>
        <taxon>Acidobacteriota</taxon>
        <taxon>Terriglobia</taxon>
        <taxon>Terriglobales</taxon>
        <taxon>Acidobacteriaceae</taxon>
        <taxon>Chloracidobacterium</taxon>
        <taxon>Chloracidobacterium aggregatum</taxon>
    </lineage>
</organism>
<evidence type="ECO:0000256" key="2">
    <source>
        <dbReference type="SAM" id="MobiDB-lite"/>
    </source>
</evidence>
<proteinExistence type="predicted"/>
<keyword evidence="4" id="KW-1185">Reference proteome</keyword>
<name>A0ABX8B5J8_9BACT</name>
<sequence length="228" mass="25979">MSNGTGMLGRLFGSKPEGNRDERERRPHHEEPTHEPPRPPEEDAPPHLRSFESIYRSARVPVSPCGVEELEKMIANPIIANAPPETRVIALKFALDREGHTIEEPKTDAARKVKALDAYHGTLLNRADSLERRNAERFKEMEAERLEFIRRQEEEKERLVQEAQEAERQAREFEARLNAERQRLSELLRPFVGELDFNEADLDSVLSDVTPASEPGSPTSVMVDPSVR</sequence>
<feature type="coiled-coil region" evidence="1">
    <location>
        <begin position="146"/>
        <end position="183"/>
    </location>
</feature>
<dbReference type="EMBL" id="CP072643">
    <property type="protein sequence ID" value="QUV95703.1"/>
    <property type="molecule type" value="Genomic_DNA"/>
</dbReference>
<dbReference type="RefSeq" id="WP_211423911.1">
    <property type="nucleotide sequence ID" value="NZ_CP072643.1"/>
</dbReference>
<gene>
    <name evidence="3" type="ORF">J8C05_12840</name>
</gene>
<evidence type="ECO:0000313" key="3">
    <source>
        <dbReference type="EMBL" id="QUV95703.1"/>
    </source>
</evidence>
<keyword evidence="1" id="KW-0175">Coiled coil</keyword>
<evidence type="ECO:0000256" key="1">
    <source>
        <dbReference type="SAM" id="Coils"/>
    </source>
</evidence>
<accession>A0ABX8B5J8</accession>